<feature type="compositionally biased region" description="Polar residues" evidence="1">
    <location>
        <begin position="47"/>
        <end position="58"/>
    </location>
</feature>
<dbReference type="EMBL" id="BPVZ01000009">
    <property type="protein sequence ID" value="GKU95311.1"/>
    <property type="molecule type" value="Genomic_DNA"/>
</dbReference>
<protein>
    <submittedName>
        <fullName evidence="2">Uncharacterized protein</fullName>
    </submittedName>
</protein>
<reference evidence="2 3" key="1">
    <citation type="journal article" date="2021" name="Commun. Biol.">
        <title>The genome of Shorea leprosula (Dipterocarpaceae) highlights the ecological relevance of drought in aseasonal tropical rainforests.</title>
        <authorList>
            <person name="Ng K.K.S."/>
            <person name="Kobayashi M.J."/>
            <person name="Fawcett J.A."/>
            <person name="Hatakeyama M."/>
            <person name="Paape T."/>
            <person name="Ng C.H."/>
            <person name="Ang C.C."/>
            <person name="Tnah L.H."/>
            <person name="Lee C.T."/>
            <person name="Nishiyama T."/>
            <person name="Sese J."/>
            <person name="O'Brien M.J."/>
            <person name="Copetti D."/>
            <person name="Mohd Noor M.I."/>
            <person name="Ong R.C."/>
            <person name="Putra M."/>
            <person name="Sireger I.Z."/>
            <person name="Indrioko S."/>
            <person name="Kosugi Y."/>
            <person name="Izuno A."/>
            <person name="Isagi Y."/>
            <person name="Lee S.L."/>
            <person name="Shimizu K.K."/>
        </authorList>
    </citation>
    <scope>NUCLEOTIDE SEQUENCE [LARGE SCALE GENOMIC DNA]</scope>
    <source>
        <strain evidence="2">214</strain>
    </source>
</reference>
<proteinExistence type="predicted"/>
<dbReference type="InterPro" id="IPR007062">
    <property type="entry name" value="PPI-2"/>
</dbReference>
<dbReference type="Proteomes" id="UP001054252">
    <property type="component" value="Unassembled WGS sequence"/>
</dbReference>
<dbReference type="GO" id="GO:0009966">
    <property type="term" value="P:regulation of signal transduction"/>
    <property type="evidence" value="ECO:0007669"/>
    <property type="project" value="InterPro"/>
</dbReference>
<dbReference type="PANTHER" id="PTHR12398">
    <property type="entry name" value="PROTEIN PHOSPHATASE INHIBITOR"/>
    <property type="match status" value="1"/>
</dbReference>
<feature type="region of interest" description="Disordered" evidence="1">
    <location>
        <begin position="35"/>
        <end position="58"/>
    </location>
</feature>
<sequence length="187" mass="22028">MERRVWKFYFLGRVRWDEDNLREIEANKHVVKEITEPKTPYPMTGEDGSSSPSLDPSNYNHYDYEAHAEALREAIHRATLNGQQITFFDRCSSSEDQADAIEKNEGYVKKMDEEEFKNKRRAHYDEIKKIKELQKKGWNIVDDEVIDEWSPTQDPGGREICINDYDEIVRTIDVGEMEEKLPKCNVH</sequence>
<keyword evidence="3" id="KW-1185">Reference proteome</keyword>
<evidence type="ECO:0000313" key="3">
    <source>
        <dbReference type="Proteomes" id="UP001054252"/>
    </source>
</evidence>
<evidence type="ECO:0000313" key="2">
    <source>
        <dbReference type="EMBL" id="GKU95311.1"/>
    </source>
</evidence>
<accession>A0AAV5IAU9</accession>
<comment type="caution">
    <text evidence="2">The sequence shown here is derived from an EMBL/GenBank/DDBJ whole genome shotgun (WGS) entry which is preliminary data.</text>
</comment>
<name>A0AAV5IAU9_9ROSI</name>
<dbReference type="Pfam" id="PF04979">
    <property type="entry name" value="IPP-2"/>
    <property type="match status" value="1"/>
</dbReference>
<evidence type="ECO:0000256" key="1">
    <source>
        <dbReference type="SAM" id="MobiDB-lite"/>
    </source>
</evidence>
<organism evidence="2 3">
    <name type="scientific">Rubroshorea leprosula</name>
    <dbReference type="NCBI Taxonomy" id="152421"/>
    <lineage>
        <taxon>Eukaryota</taxon>
        <taxon>Viridiplantae</taxon>
        <taxon>Streptophyta</taxon>
        <taxon>Embryophyta</taxon>
        <taxon>Tracheophyta</taxon>
        <taxon>Spermatophyta</taxon>
        <taxon>Magnoliopsida</taxon>
        <taxon>eudicotyledons</taxon>
        <taxon>Gunneridae</taxon>
        <taxon>Pentapetalae</taxon>
        <taxon>rosids</taxon>
        <taxon>malvids</taxon>
        <taxon>Malvales</taxon>
        <taxon>Dipterocarpaceae</taxon>
        <taxon>Rubroshorea</taxon>
    </lineage>
</organism>
<dbReference type="AlphaFoldDB" id="A0AAV5IAU9"/>
<dbReference type="PANTHER" id="PTHR12398:SF28">
    <property type="entry name" value="PROTEIN PHOSPHATASE INHIBITOR 2-LIKE ISOFORM X1"/>
    <property type="match status" value="1"/>
</dbReference>
<gene>
    <name evidence="2" type="ORF">SLEP1_g8686</name>
</gene>
<dbReference type="GO" id="GO:0004864">
    <property type="term" value="F:protein phosphatase inhibitor activity"/>
    <property type="evidence" value="ECO:0007669"/>
    <property type="project" value="InterPro"/>
</dbReference>